<proteinExistence type="predicted"/>
<evidence type="ECO:0000313" key="2">
    <source>
        <dbReference type="Proteomes" id="UP000095280"/>
    </source>
</evidence>
<sequence>MYSLCGALPARRSGVPGEAPDSPAVSQFSRRPDGLSSRRITWPSSSSTWPRSYRSWRRQPQLGDVRLSVAPKRSPHRFEIRSRRPTAYETQGVELMQQRLRQRGSAGGAPATAARIARCASAVPGASLTASSSGGRRGHVPASRRASGRMRTNGDMASQLQQTLQEQPASSAISSHLFRLPGSDRLQQTPRLTSTYLAEVDKLLSEGNPHVRGRSRAGQRGAEILADEALIASLQANLLADVGRKRDWQRRGRQSCWQASAGDEEEEKDEG</sequence>
<evidence type="ECO:0000256" key="1">
    <source>
        <dbReference type="SAM" id="MobiDB-lite"/>
    </source>
</evidence>
<protein>
    <submittedName>
        <fullName evidence="3">Uncharacterized protein</fullName>
    </submittedName>
</protein>
<feature type="compositionally biased region" description="Polar residues" evidence="1">
    <location>
        <begin position="155"/>
        <end position="172"/>
    </location>
</feature>
<feature type="region of interest" description="Disordered" evidence="1">
    <location>
        <begin position="126"/>
        <end position="172"/>
    </location>
</feature>
<name>A0A1I8FQ08_9PLAT</name>
<keyword evidence="2" id="KW-1185">Reference proteome</keyword>
<dbReference type="Proteomes" id="UP000095280">
    <property type="component" value="Unplaced"/>
</dbReference>
<feature type="compositionally biased region" description="Acidic residues" evidence="1">
    <location>
        <begin position="262"/>
        <end position="271"/>
    </location>
</feature>
<feature type="compositionally biased region" description="Low complexity" evidence="1">
    <location>
        <begin position="37"/>
        <end position="49"/>
    </location>
</feature>
<evidence type="ECO:0000313" key="3">
    <source>
        <dbReference type="WBParaSite" id="maker-unitig_43803-snap-gene-0.1-mRNA-1"/>
    </source>
</evidence>
<accession>A0A1I8FQ08</accession>
<dbReference type="AlphaFoldDB" id="A0A1I8FQ08"/>
<feature type="region of interest" description="Disordered" evidence="1">
    <location>
        <begin position="9"/>
        <end position="49"/>
    </location>
</feature>
<dbReference type="WBParaSite" id="maker-unitig_43803-snap-gene-0.1-mRNA-1">
    <property type="protein sequence ID" value="maker-unitig_43803-snap-gene-0.1-mRNA-1"/>
    <property type="gene ID" value="maker-unitig_43803-snap-gene-0.1"/>
</dbReference>
<organism evidence="2 3">
    <name type="scientific">Macrostomum lignano</name>
    <dbReference type="NCBI Taxonomy" id="282301"/>
    <lineage>
        <taxon>Eukaryota</taxon>
        <taxon>Metazoa</taxon>
        <taxon>Spiralia</taxon>
        <taxon>Lophotrochozoa</taxon>
        <taxon>Platyhelminthes</taxon>
        <taxon>Rhabditophora</taxon>
        <taxon>Macrostomorpha</taxon>
        <taxon>Macrostomida</taxon>
        <taxon>Macrostomidae</taxon>
        <taxon>Macrostomum</taxon>
    </lineage>
</organism>
<feature type="region of interest" description="Disordered" evidence="1">
    <location>
        <begin position="245"/>
        <end position="271"/>
    </location>
</feature>
<reference evidence="3" key="1">
    <citation type="submission" date="2016-11" db="UniProtKB">
        <authorList>
            <consortium name="WormBaseParasite"/>
        </authorList>
    </citation>
    <scope>IDENTIFICATION</scope>
</reference>